<dbReference type="OrthoDB" id="10370310at2759"/>
<organism evidence="2 3">
    <name type="scientific">Triparma strigata</name>
    <dbReference type="NCBI Taxonomy" id="1606541"/>
    <lineage>
        <taxon>Eukaryota</taxon>
        <taxon>Sar</taxon>
        <taxon>Stramenopiles</taxon>
        <taxon>Ochrophyta</taxon>
        <taxon>Bolidophyceae</taxon>
        <taxon>Parmales</taxon>
        <taxon>Triparmaceae</taxon>
        <taxon>Triparma</taxon>
    </lineage>
</organism>
<evidence type="ECO:0000313" key="3">
    <source>
        <dbReference type="Proteomes" id="UP001165085"/>
    </source>
</evidence>
<accession>A0A9W7DQZ1</accession>
<evidence type="ECO:0000256" key="1">
    <source>
        <dbReference type="SAM" id="MobiDB-lite"/>
    </source>
</evidence>
<proteinExistence type="predicted"/>
<keyword evidence="3" id="KW-1185">Reference proteome</keyword>
<evidence type="ECO:0000313" key="2">
    <source>
        <dbReference type="EMBL" id="GMH51452.1"/>
    </source>
</evidence>
<protein>
    <submittedName>
        <fullName evidence="2">Uncharacterized protein</fullName>
    </submittedName>
</protein>
<name>A0A9W7DQZ1_9STRA</name>
<gene>
    <name evidence="2" type="ORF">TrST_g4618</name>
</gene>
<feature type="region of interest" description="Disordered" evidence="1">
    <location>
        <begin position="1"/>
        <end position="47"/>
    </location>
</feature>
<comment type="caution">
    <text evidence="2">The sequence shown here is derived from an EMBL/GenBank/DDBJ whole genome shotgun (WGS) entry which is preliminary data.</text>
</comment>
<dbReference type="Proteomes" id="UP001165085">
    <property type="component" value="Unassembled WGS sequence"/>
</dbReference>
<sequence>MSGKKRGKSILSPKNALPSMRSMSYTDKTPGSPPRQGSKDKGLVLPQPTESLVDVKVIQDRTQRIIVEAKEEDVIEYGDEDEDEEMFAKQLASLESSIKSDSESMLSHISVLKTLTNVAPTSESANFAQGMAHDDMMTKLKAGLDKIVEDNPCPSLVSEKKLDKSKLSSFENWFVTFVDLILDKVTSDVPAICTLANTAVDTTVRGILSNSTLGRKQRKSQISSTPLILPTLDVFLAHTYLPVLADATSSAITSVLNYQKDNMSISSSSKESFEDWRWSIFHRLCRIAGSVSGRVVDVIFTRPKITVRQEGHKEKKLESFNIINARHRQSAATALQKLLDPLLSDITHAVSWHICQRMTKFSFDFHKIDYDHSTMLLKPQEYKMLNPPKVNNELYGNKDPPYVQAAKDPEKLTSSAEEVCRLMIRCRSLLDMCVRGEKANNAVGAEKEEKKEEKSIGVKRPYVSPKPSMFYVFMSTMLQEISRFCLLLTTLSSAPSQPLALPCACVSAAEIIQRGWAETIRSVYANKQDQLMNRGALEVRNMESVNEILIRTTLTLYQNLQGRLNSHLNMMIIPGLDSSPWDLEQNYMSSSRVTYGISNFITFFCDVANDVKLFKPVLNKVGDIRQRLSCLEIFARLLHDGVKQVQRRYLNCVVSRAMGGQWKVDVIIVLKFTAWFLEALNDAKREPKNPDNWLDDSSDNLGDFKRRTLTARDSDTLKGILAFAKETEADCSVLLWHLAILHASPSELIEYGTEVCRPKDAQTPSKLGRRASSYEKMSNFGFSHMISGPMLLAMFAPAKTLASSDPLKTVNTLLVNSIITGHAKNEKNFFKKLNSLKFPFPRILEYGNPKATKDEVLEIIKKRGDIQDWTYPPLSSEEEDGRVQIVDFLNRHNS</sequence>
<dbReference type="EMBL" id="BRXY01000003">
    <property type="protein sequence ID" value="GMH51452.1"/>
    <property type="molecule type" value="Genomic_DNA"/>
</dbReference>
<reference evidence="3" key="1">
    <citation type="journal article" date="2023" name="Commun. Biol.">
        <title>Genome analysis of Parmales, the sister group of diatoms, reveals the evolutionary specialization of diatoms from phago-mixotrophs to photoautotrophs.</title>
        <authorList>
            <person name="Ban H."/>
            <person name="Sato S."/>
            <person name="Yoshikawa S."/>
            <person name="Yamada K."/>
            <person name="Nakamura Y."/>
            <person name="Ichinomiya M."/>
            <person name="Sato N."/>
            <person name="Blanc-Mathieu R."/>
            <person name="Endo H."/>
            <person name="Kuwata A."/>
            <person name="Ogata H."/>
        </authorList>
    </citation>
    <scope>NUCLEOTIDE SEQUENCE [LARGE SCALE GENOMIC DNA]</scope>
    <source>
        <strain evidence="3">NIES 3701</strain>
    </source>
</reference>
<dbReference type="AlphaFoldDB" id="A0A9W7DQZ1"/>